<dbReference type="PROSITE" id="PS50109">
    <property type="entry name" value="HIS_KIN"/>
    <property type="match status" value="1"/>
</dbReference>
<dbReference type="SMART" id="SM00065">
    <property type="entry name" value="GAF"/>
    <property type="match status" value="1"/>
</dbReference>
<feature type="domain" description="PAS" evidence="7">
    <location>
        <begin position="11"/>
        <end position="81"/>
    </location>
</feature>
<dbReference type="CDD" id="cd00130">
    <property type="entry name" value="PAS"/>
    <property type="match status" value="2"/>
</dbReference>
<dbReference type="Gene3D" id="3.30.450.20">
    <property type="entry name" value="PAS domain"/>
    <property type="match status" value="2"/>
</dbReference>
<dbReference type="InterPro" id="IPR013767">
    <property type="entry name" value="PAS_fold"/>
</dbReference>
<dbReference type="GO" id="GO:0005886">
    <property type="term" value="C:plasma membrane"/>
    <property type="evidence" value="ECO:0007669"/>
    <property type="project" value="UniProtKB-ARBA"/>
</dbReference>
<evidence type="ECO:0000313" key="10">
    <source>
        <dbReference type="Proteomes" id="UP000307541"/>
    </source>
</evidence>
<evidence type="ECO:0000256" key="3">
    <source>
        <dbReference type="ARBA" id="ARBA00022553"/>
    </source>
</evidence>
<comment type="caution">
    <text evidence="9">The sequence shown here is derived from an EMBL/GenBank/DDBJ whole genome shotgun (WGS) entry which is preliminary data.</text>
</comment>
<evidence type="ECO:0000259" key="8">
    <source>
        <dbReference type="PROSITE" id="PS50113"/>
    </source>
</evidence>
<dbReference type="InterPro" id="IPR005467">
    <property type="entry name" value="His_kinase_dom"/>
</dbReference>
<evidence type="ECO:0000256" key="2">
    <source>
        <dbReference type="ARBA" id="ARBA00012438"/>
    </source>
</evidence>
<dbReference type="InterPro" id="IPR029016">
    <property type="entry name" value="GAF-like_dom_sf"/>
</dbReference>
<dbReference type="PROSITE" id="PS50112">
    <property type="entry name" value="PAS"/>
    <property type="match status" value="2"/>
</dbReference>
<feature type="domain" description="Histidine kinase" evidence="6">
    <location>
        <begin position="440"/>
        <end position="654"/>
    </location>
</feature>
<dbReference type="SUPFAM" id="SSF55874">
    <property type="entry name" value="ATPase domain of HSP90 chaperone/DNA topoisomerase II/histidine kinase"/>
    <property type="match status" value="1"/>
</dbReference>
<dbReference type="EC" id="2.7.13.3" evidence="2"/>
<evidence type="ECO:0000256" key="4">
    <source>
        <dbReference type="ARBA" id="ARBA00022679"/>
    </source>
</evidence>
<dbReference type="NCBIfam" id="TIGR00229">
    <property type="entry name" value="sensory_box"/>
    <property type="match status" value="2"/>
</dbReference>
<sequence length="658" mass="73592">MQQTLALQLRTKNLNQQIMQFTHDVFCSIDRQGRFHELSPSCEKLFGYRAEELIGRTLFELVLTEDRQQTQEEIIASMHARASYTLRNRCRHRDGCIVHVHWTVDWSTPDQTLFAVAHDITPLIQNEAYTENQRDILSMISNDRPLSETLEALCLMIEAQQPEALCSVLLLDASGQHLHTGAAPNMPLPYSQAIDGLTIGPSCGSCGTAAYQLKLVISADIRSDPLWQDHRDLALSHGLQACWSFPLISHDGKGLGTFGVYYRQPRVPDDEQIQHLATAAQLAAIGIARAADRRHLQESQQRFRSLFAFNPDPVFSFDLQGNFLSINDAGQKLLGLSEAEIIGQHFTALIASEQQAQIREHLQAASAGTPQHYETQLQDRQHRPLTLDVTNLPIMVDAQIVGIFGIAKDVSERRQTQQELQATLLELERSNKELQEFAFVASHDLQEPLRKIQAFSERLTSRSTALDDESRDYLQRMTSAAARMQALITDLLNYSRINTRGQPLQPLDLNQLLGEVLGDMEAAIEQSQALIEYPPLAKVLGDPSQLRQLLQNLLSNALKFQAPGNHPLIRIYMEAPHVTHWTLCIADNGIGFDEKYLDRIFNPFQRLHGREAYAGTGIGLAIAKKIAKRHGARITANSVVGQGSVFRVTFPTLGSASL</sequence>
<dbReference type="InterPro" id="IPR052162">
    <property type="entry name" value="Sensor_kinase/Photoreceptor"/>
</dbReference>
<dbReference type="InterPro" id="IPR036097">
    <property type="entry name" value="HisK_dim/P_sf"/>
</dbReference>
<dbReference type="Pfam" id="PF02518">
    <property type="entry name" value="HATPase_c"/>
    <property type="match status" value="1"/>
</dbReference>
<dbReference type="Pfam" id="PF00989">
    <property type="entry name" value="PAS"/>
    <property type="match status" value="2"/>
</dbReference>
<dbReference type="CDD" id="cd00082">
    <property type="entry name" value="HisKA"/>
    <property type="match status" value="1"/>
</dbReference>
<reference evidence="9 10" key="1">
    <citation type="submission" date="2018-10" db="EMBL/GenBank/DDBJ databases">
        <title>Pseudomonas leptonychotis sp. nov., isolated from Weddell seals in Antarctica.</title>
        <authorList>
            <person name="Novakova D."/>
            <person name="Svec P."/>
            <person name="Kralova S."/>
            <person name="Kristofova L."/>
            <person name="Zeman M."/>
            <person name="Pantucek R."/>
            <person name="Maslanova I."/>
            <person name="Sedlacek I."/>
        </authorList>
    </citation>
    <scope>NUCLEOTIDE SEQUENCE [LARGE SCALE GENOMIC DNA]</scope>
    <source>
        <strain evidence="9 10">CCM 8849</strain>
    </source>
</reference>
<keyword evidence="10" id="KW-1185">Reference proteome</keyword>
<keyword evidence="3" id="KW-0597">Phosphoprotein</keyword>
<evidence type="ECO:0000256" key="1">
    <source>
        <dbReference type="ARBA" id="ARBA00000085"/>
    </source>
</evidence>
<dbReference type="InterPro" id="IPR004358">
    <property type="entry name" value="Sig_transdc_His_kin-like_C"/>
</dbReference>
<comment type="catalytic activity">
    <reaction evidence="1">
        <text>ATP + protein L-histidine = ADP + protein N-phospho-L-histidine.</text>
        <dbReference type="EC" id="2.7.13.3"/>
    </reaction>
</comment>
<dbReference type="Proteomes" id="UP000307541">
    <property type="component" value="Unassembled WGS sequence"/>
</dbReference>
<dbReference type="SUPFAM" id="SSF55781">
    <property type="entry name" value="GAF domain-like"/>
    <property type="match status" value="1"/>
</dbReference>
<dbReference type="Gene3D" id="3.30.450.40">
    <property type="match status" value="1"/>
</dbReference>
<accession>A0A4T2A5N8</accession>
<dbReference type="InterPro" id="IPR003018">
    <property type="entry name" value="GAF"/>
</dbReference>
<organism evidence="9 10">
    <name type="scientific">Pseudomonas leptonychotis</name>
    <dbReference type="NCBI Taxonomy" id="2448482"/>
    <lineage>
        <taxon>Bacteria</taxon>
        <taxon>Pseudomonadati</taxon>
        <taxon>Pseudomonadota</taxon>
        <taxon>Gammaproteobacteria</taxon>
        <taxon>Pseudomonadales</taxon>
        <taxon>Pseudomonadaceae</taxon>
        <taxon>Pseudomonas</taxon>
    </lineage>
</organism>
<dbReference type="GO" id="GO:0006355">
    <property type="term" value="P:regulation of DNA-templated transcription"/>
    <property type="evidence" value="ECO:0007669"/>
    <property type="project" value="InterPro"/>
</dbReference>
<dbReference type="InterPro" id="IPR035965">
    <property type="entry name" value="PAS-like_dom_sf"/>
</dbReference>
<dbReference type="PRINTS" id="PR00344">
    <property type="entry name" value="BCTRLSENSOR"/>
</dbReference>
<dbReference type="Gene3D" id="3.30.565.10">
    <property type="entry name" value="Histidine kinase-like ATPase, C-terminal domain"/>
    <property type="match status" value="1"/>
</dbReference>
<dbReference type="PANTHER" id="PTHR43304:SF1">
    <property type="entry name" value="PAC DOMAIN-CONTAINING PROTEIN"/>
    <property type="match status" value="1"/>
</dbReference>
<dbReference type="InterPro" id="IPR000014">
    <property type="entry name" value="PAS"/>
</dbReference>
<feature type="domain" description="PAC" evidence="8">
    <location>
        <begin position="371"/>
        <end position="422"/>
    </location>
</feature>
<evidence type="ECO:0000313" key="9">
    <source>
        <dbReference type="EMBL" id="TIH11158.1"/>
    </source>
</evidence>
<dbReference type="Pfam" id="PF00512">
    <property type="entry name" value="HisKA"/>
    <property type="match status" value="1"/>
</dbReference>
<dbReference type="PROSITE" id="PS50113">
    <property type="entry name" value="PAC"/>
    <property type="match status" value="1"/>
</dbReference>
<dbReference type="PANTHER" id="PTHR43304">
    <property type="entry name" value="PHYTOCHROME-LIKE PROTEIN CPH1"/>
    <property type="match status" value="1"/>
</dbReference>
<gene>
    <name evidence="9" type="ORF">D8779_02615</name>
</gene>
<dbReference type="SUPFAM" id="SSF47384">
    <property type="entry name" value="Homodimeric domain of signal transducing histidine kinase"/>
    <property type="match status" value="1"/>
</dbReference>
<dbReference type="InterPro" id="IPR036890">
    <property type="entry name" value="HATPase_C_sf"/>
</dbReference>
<evidence type="ECO:0000259" key="6">
    <source>
        <dbReference type="PROSITE" id="PS50109"/>
    </source>
</evidence>
<dbReference type="AlphaFoldDB" id="A0A4T2A5N8"/>
<keyword evidence="4" id="KW-0808">Transferase</keyword>
<evidence type="ECO:0000259" key="7">
    <source>
        <dbReference type="PROSITE" id="PS50112"/>
    </source>
</evidence>
<proteinExistence type="predicted"/>
<name>A0A4T2A5N8_9PSED</name>
<keyword evidence="5" id="KW-0418">Kinase</keyword>
<dbReference type="InterPro" id="IPR000700">
    <property type="entry name" value="PAS-assoc_C"/>
</dbReference>
<dbReference type="SMART" id="SM00387">
    <property type="entry name" value="HATPase_c"/>
    <property type="match status" value="1"/>
</dbReference>
<dbReference type="InterPro" id="IPR003661">
    <property type="entry name" value="HisK_dim/P_dom"/>
</dbReference>
<dbReference type="GO" id="GO:0000155">
    <property type="term" value="F:phosphorelay sensor kinase activity"/>
    <property type="evidence" value="ECO:0007669"/>
    <property type="project" value="InterPro"/>
</dbReference>
<dbReference type="EMBL" id="RFLV01000001">
    <property type="protein sequence ID" value="TIH11158.1"/>
    <property type="molecule type" value="Genomic_DNA"/>
</dbReference>
<feature type="domain" description="PAS" evidence="7">
    <location>
        <begin position="299"/>
        <end position="369"/>
    </location>
</feature>
<evidence type="ECO:0000256" key="5">
    <source>
        <dbReference type="ARBA" id="ARBA00022777"/>
    </source>
</evidence>
<dbReference type="Pfam" id="PF13185">
    <property type="entry name" value="GAF_2"/>
    <property type="match status" value="1"/>
</dbReference>
<dbReference type="SMART" id="SM00388">
    <property type="entry name" value="HisKA"/>
    <property type="match status" value="1"/>
</dbReference>
<dbReference type="FunFam" id="3.30.565.10:FF:000006">
    <property type="entry name" value="Sensor histidine kinase WalK"/>
    <property type="match status" value="1"/>
</dbReference>
<protein>
    <recommendedName>
        <fullName evidence="2">histidine kinase</fullName>
        <ecNumber evidence="2">2.7.13.3</ecNumber>
    </recommendedName>
</protein>
<dbReference type="InterPro" id="IPR003594">
    <property type="entry name" value="HATPase_dom"/>
</dbReference>
<dbReference type="OrthoDB" id="9808408at2"/>
<dbReference type="Gene3D" id="1.10.287.130">
    <property type="match status" value="1"/>
</dbReference>
<dbReference type="SUPFAM" id="SSF55785">
    <property type="entry name" value="PYP-like sensor domain (PAS domain)"/>
    <property type="match status" value="2"/>
</dbReference>
<dbReference type="SMART" id="SM00091">
    <property type="entry name" value="PAS"/>
    <property type="match status" value="2"/>
</dbReference>